<dbReference type="EMBL" id="KB870805">
    <property type="protein sequence ID" value="EOA36108.1"/>
    <property type="molecule type" value="Genomic_DNA"/>
</dbReference>
<accession>R0IH12</accession>
<dbReference type="KEGG" id="crb:17899354"/>
<reference evidence="2" key="1">
    <citation type="journal article" date="2013" name="Nat. Genet.">
        <title>The Capsella rubella genome and the genomic consequences of rapid mating system evolution.</title>
        <authorList>
            <person name="Slotte T."/>
            <person name="Hazzouri K.M."/>
            <person name="Agren J.A."/>
            <person name="Koenig D."/>
            <person name="Maumus F."/>
            <person name="Guo Y.L."/>
            <person name="Steige K."/>
            <person name="Platts A.E."/>
            <person name="Escobar J.S."/>
            <person name="Newman L.K."/>
            <person name="Wang W."/>
            <person name="Mandakova T."/>
            <person name="Vello E."/>
            <person name="Smith L.M."/>
            <person name="Henz S.R."/>
            <person name="Steffen J."/>
            <person name="Takuno S."/>
            <person name="Brandvain Y."/>
            <person name="Coop G."/>
            <person name="Andolfatto P."/>
            <person name="Hu T.T."/>
            <person name="Blanchette M."/>
            <person name="Clark R.M."/>
            <person name="Quesneville H."/>
            <person name="Nordborg M."/>
            <person name="Gaut B.S."/>
            <person name="Lysak M.A."/>
            <person name="Jenkins J."/>
            <person name="Grimwood J."/>
            <person name="Chapman J."/>
            <person name="Prochnik S."/>
            <person name="Shu S."/>
            <person name="Rokhsar D."/>
            <person name="Schmutz J."/>
            <person name="Weigel D."/>
            <person name="Wright S.I."/>
        </authorList>
    </citation>
    <scope>NUCLEOTIDE SEQUENCE [LARGE SCALE GENOMIC DNA]</scope>
    <source>
        <strain evidence="2">cv. Monte Gargano</strain>
    </source>
</reference>
<protein>
    <recommendedName>
        <fullName evidence="3">NYN domain-containing protein</fullName>
    </recommendedName>
</protein>
<evidence type="ECO:0008006" key="3">
    <source>
        <dbReference type="Google" id="ProtNLM"/>
    </source>
</evidence>
<organism evidence="1 2">
    <name type="scientific">Capsella rubella</name>
    <dbReference type="NCBI Taxonomy" id="81985"/>
    <lineage>
        <taxon>Eukaryota</taxon>
        <taxon>Viridiplantae</taxon>
        <taxon>Streptophyta</taxon>
        <taxon>Embryophyta</taxon>
        <taxon>Tracheophyta</taxon>
        <taxon>Spermatophyta</taxon>
        <taxon>Magnoliopsida</taxon>
        <taxon>eudicotyledons</taxon>
        <taxon>Gunneridae</taxon>
        <taxon>Pentapetalae</taxon>
        <taxon>rosids</taxon>
        <taxon>malvids</taxon>
        <taxon>Brassicales</taxon>
        <taxon>Brassicaceae</taxon>
        <taxon>Camelineae</taxon>
        <taxon>Capsella</taxon>
    </lineage>
</organism>
<gene>
    <name evidence="1" type="ORF">CARUB_v10011406mg</name>
</gene>
<dbReference type="PANTHER" id="PTHR14379:SF19">
    <property type="entry name" value="ENDONUCLEASE OR GLYCOSYL HYDROLASE-RELATED"/>
    <property type="match status" value="1"/>
</dbReference>
<dbReference type="AlphaFoldDB" id="R0IH12"/>
<sequence>MAVILIWSVRVLNGFWRRMATVEKNGYRGPFTVTAFGKLADVPIDMLRGVFSSGIDLILVPFGTSDIIEIIDITESNPPPVNFMVISDPKACPDLTLFLKSMSYNPLQPFPYHLSMETLLEEDACGVPAETTDSVSWECLVCCAPDPPGRSFDTFEAHLSSEEHHEEVLLMQTRGPTVQPVLDLHLSRLVEAPLLTQCGDNMVDWEAPLLTQCGDNMVPNVFWDINSCPVPPDCDASMVGPCIKRFLKKEGCSGPLHHCHWRSNRLSSWHTL</sequence>
<proteinExistence type="predicted"/>
<dbReference type="InterPro" id="IPR024768">
    <property type="entry name" value="Marf1"/>
</dbReference>
<dbReference type="GO" id="GO:0005777">
    <property type="term" value="C:peroxisome"/>
    <property type="evidence" value="ECO:0007669"/>
    <property type="project" value="InterPro"/>
</dbReference>
<evidence type="ECO:0000313" key="2">
    <source>
        <dbReference type="Proteomes" id="UP000029121"/>
    </source>
</evidence>
<keyword evidence="2" id="KW-1185">Reference proteome</keyword>
<dbReference type="GO" id="GO:0010468">
    <property type="term" value="P:regulation of gene expression"/>
    <property type="evidence" value="ECO:0007669"/>
    <property type="project" value="InterPro"/>
</dbReference>
<evidence type="ECO:0000313" key="1">
    <source>
        <dbReference type="EMBL" id="EOA36108.1"/>
    </source>
</evidence>
<dbReference type="PANTHER" id="PTHR14379">
    <property type="entry name" value="LIMKAIN B LKAP"/>
    <property type="match status" value="1"/>
</dbReference>
<dbReference type="Proteomes" id="UP000029121">
    <property type="component" value="Unassembled WGS sequence"/>
</dbReference>
<name>R0IH12_9BRAS</name>